<proteinExistence type="predicted"/>
<name>A0A1H8B116_9PROT</name>
<dbReference type="SUPFAM" id="SSF53474">
    <property type="entry name" value="alpha/beta-Hydrolases"/>
    <property type="match status" value="1"/>
</dbReference>
<accession>A0A1H8B116</accession>
<dbReference type="PANTHER" id="PTHR12277:SF81">
    <property type="entry name" value="PROTEIN ABHD13"/>
    <property type="match status" value="1"/>
</dbReference>
<evidence type="ECO:0000259" key="2">
    <source>
        <dbReference type="Pfam" id="PF12146"/>
    </source>
</evidence>
<dbReference type="Gene3D" id="3.40.50.1820">
    <property type="entry name" value="alpha/beta hydrolase"/>
    <property type="match status" value="1"/>
</dbReference>
<protein>
    <recommendedName>
        <fullName evidence="2">Serine aminopeptidase S33 domain-containing protein</fullName>
    </recommendedName>
</protein>
<dbReference type="EMBL" id="FOCP01000002">
    <property type="protein sequence ID" value="SEM76652.1"/>
    <property type="molecule type" value="Genomic_DNA"/>
</dbReference>
<dbReference type="PROSITE" id="PS51257">
    <property type="entry name" value="PROKAR_LIPOPROTEIN"/>
    <property type="match status" value="1"/>
</dbReference>
<evidence type="ECO:0000313" key="3">
    <source>
        <dbReference type="EMBL" id="SEM76652.1"/>
    </source>
</evidence>
<dbReference type="Pfam" id="PF12146">
    <property type="entry name" value="Hydrolase_4"/>
    <property type="match status" value="1"/>
</dbReference>
<dbReference type="PANTHER" id="PTHR12277">
    <property type="entry name" value="ALPHA/BETA HYDROLASE DOMAIN-CONTAINING PROTEIN"/>
    <property type="match status" value="1"/>
</dbReference>
<keyword evidence="1" id="KW-0812">Transmembrane</keyword>
<gene>
    <name evidence="3" type="ORF">SAMN05216325_10251</name>
</gene>
<dbReference type="RefSeq" id="WP_090627351.1">
    <property type="nucleotide sequence ID" value="NZ_FOCP01000002.1"/>
</dbReference>
<keyword evidence="1" id="KW-0472">Membrane</keyword>
<feature type="transmembrane region" description="Helical" evidence="1">
    <location>
        <begin position="6"/>
        <end position="27"/>
    </location>
</feature>
<reference evidence="3 4" key="1">
    <citation type="submission" date="2016-10" db="EMBL/GenBank/DDBJ databases">
        <authorList>
            <person name="de Groot N.N."/>
        </authorList>
    </citation>
    <scope>NUCLEOTIDE SEQUENCE [LARGE SCALE GENOMIC DNA]</scope>
    <source>
        <strain evidence="3 4">Nm22</strain>
    </source>
</reference>
<dbReference type="InterPro" id="IPR029058">
    <property type="entry name" value="AB_hydrolase_fold"/>
</dbReference>
<dbReference type="InterPro" id="IPR022742">
    <property type="entry name" value="Hydrolase_4"/>
</dbReference>
<dbReference type="AlphaFoldDB" id="A0A1H8B116"/>
<dbReference type="Proteomes" id="UP000199459">
    <property type="component" value="Unassembled WGS sequence"/>
</dbReference>
<keyword evidence="1" id="KW-1133">Transmembrane helix</keyword>
<feature type="domain" description="Serine aminopeptidase S33" evidence="2">
    <location>
        <begin position="68"/>
        <end position="181"/>
    </location>
</feature>
<evidence type="ECO:0000313" key="4">
    <source>
        <dbReference type="Proteomes" id="UP000199459"/>
    </source>
</evidence>
<dbReference type="OrthoDB" id="9777090at2"/>
<sequence length="282" mass="32418">MNSFSIRHSILLAMVVLFCSCSNLLYYPDTRHRYFDPEAVGYTPETVFFTDAAQRKLHGWWFSAQKSPVKATIVFFHGNAENLTSHFLQIAWISREHYNVFIFDYPGFGLSEGHPTPKSCVESGHAAVDWVNRHKVQGGPIIIYGQSLGGNIALRTALDKKDEINLKLVVADSTFYSFQKIARVKLSHHWVTWPMQLLSYLLLSDYWAPGNLSSLSPVSVLVIHGQQDKTVEPVFGERIYKQLAEPKTYWIIPDGRHTDVFLRHNQKYRSEFLAFLERLSQH</sequence>
<organism evidence="3 4">
    <name type="scientific">Nitrosomonas marina</name>
    <dbReference type="NCBI Taxonomy" id="917"/>
    <lineage>
        <taxon>Bacteria</taxon>
        <taxon>Pseudomonadati</taxon>
        <taxon>Pseudomonadota</taxon>
        <taxon>Betaproteobacteria</taxon>
        <taxon>Nitrosomonadales</taxon>
        <taxon>Nitrosomonadaceae</taxon>
        <taxon>Nitrosomonas</taxon>
    </lineage>
</organism>
<dbReference type="STRING" id="917.SAMN05216326_11549"/>
<evidence type="ECO:0000256" key="1">
    <source>
        <dbReference type="SAM" id="Phobius"/>
    </source>
</evidence>